<keyword evidence="3" id="KW-1185">Reference proteome</keyword>
<evidence type="ECO:0000313" key="3">
    <source>
        <dbReference type="Proteomes" id="UP001642409"/>
    </source>
</evidence>
<keyword evidence="1" id="KW-0175">Coiled coil</keyword>
<name>A0ABP1HM88_9EUKA</name>
<dbReference type="Proteomes" id="UP001642409">
    <property type="component" value="Unassembled WGS sequence"/>
</dbReference>
<reference evidence="2 3" key="1">
    <citation type="submission" date="2024-07" db="EMBL/GenBank/DDBJ databases">
        <authorList>
            <person name="Akdeniz Z."/>
        </authorList>
    </citation>
    <scope>NUCLEOTIDE SEQUENCE [LARGE SCALE GENOMIC DNA]</scope>
</reference>
<protein>
    <submittedName>
        <fullName evidence="2">Hypothetical_protein</fullName>
    </submittedName>
</protein>
<feature type="coiled-coil region" evidence="1">
    <location>
        <begin position="464"/>
        <end position="491"/>
    </location>
</feature>
<organism evidence="2 3">
    <name type="scientific">Hexamita inflata</name>
    <dbReference type="NCBI Taxonomy" id="28002"/>
    <lineage>
        <taxon>Eukaryota</taxon>
        <taxon>Metamonada</taxon>
        <taxon>Diplomonadida</taxon>
        <taxon>Hexamitidae</taxon>
        <taxon>Hexamitinae</taxon>
        <taxon>Hexamita</taxon>
    </lineage>
</organism>
<gene>
    <name evidence="2" type="ORF">HINF_LOCUS15332</name>
</gene>
<comment type="caution">
    <text evidence="2">The sequence shown here is derived from an EMBL/GenBank/DDBJ whole genome shotgun (WGS) entry which is preliminary data.</text>
</comment>
<evidence type="ECO:0000256" key="1">
    <source>
        <dbReference type="SAM" id="Coils"/>
    </source>
</evidence>
<proteinExistence type="predicted"/>
<accession>A0ABP1HM88</accession>
<evidence type="ECO:0000313" key="2">
    <source>
        <dbReference type="EMBL" id="CAL5997619.1"/>
    </source>
</evidence>
<sequence>MPFVIIENGQHLEIAWSDDENAQNIDANILNESYDYIAVDGQDNIEFTDYQILIRTQSLGITGCTVDLSKIAGHIKYVGFNKCKFINSLCSLELCTKDLYIDNVQLQVSQVNQLKVDNLYVTVSDQTQFDYYNCYKLKAKINRLTLINQQVDLNLLQGSWDSVHFENCEFIGQVNNNKFKVQSVGVIINEQNSENNQTSLENLECEYFSLSQQENNEQQHIELIMTNNNYQKQSMSAQFQKCVCDLSLIQGLWDLIVFHNCELIGKPNTYKAKFANSINIKLDQQCSQIDFSALYDVESKITITLQNINVDLSLVSKCKPFCLNLNNCSADFNQFAGNWSILTINNCIFNQTSILISFGSIVAEKIIVSAFNCELLSFLNSKVLEIYNVKQPMLRLPNVNELIIKQAEINIKEPNDSVQQLTLVKAKLIRFSVLNLKNLQQIDLKSIQKYHTDFNTKQKIISYLQFQKNNKETVKNLKRRAENHKNGIEKQQIFLNKVKTYLQNNLYKIVQGSFALSYE</sequence>
<dbReference type="EMBL" id="CAXDID020000037">
    <property type="protein sequence ID" value="CAL5997619.1"/>
    <property type="molecule type" value="Genomic_DNA"/>
</dbReference>